<dbReference type="Proteomes" id="UP000032874">
    <property type="component" value="Unassembled WGS sequence"/>
</dbReference>
<reference evidence="9 10" key="1">
    <citation type="submission" date="2014-08" db="EMBL/GenBank/DDBJ databases">
        <title>Genome sequences of NCPPB Pectobacterium isolates.</title>
        <authorList>
            <person name="Glover R.H."/>
            <person name="Sapp M."/>
            <person name="Elphinstone J."/>
        </authorList>
    </citation>
    <scope>NUCLEOTIDE SEQUENCE [LARGE SCALE GENOMIC DNA]</scope>
    <source>
        <strain evidence="8 9">NCPPB 2793</strain>
        <strain evidence="7 10">NCPPB 2795</strain>
    </source>
</reference>
<dbReference type="Pfam" id="PF02798">
    <property type="entry name" value="GST_N"/>
    <property type="match status" value="1"/>
</dbReference>
<dbReference type="GO" id="GO:0004601">
    <property type="term" value="F:peroxidase activity"/>
    <property type="evidence" value="ECO:0007669"/>
    <property type="project" value="UniProtKB-ARBA"/>
</dbReference>
<organism evidence="7 10">
    <name type="scientific">Pectobacterium betavasculorum</name>
    <dbReference type="NCBI Taxonomy" id="55207"/>
    <lineage>
        <taxon>Bacteria</taxon>
        <taxon>Pseudomonadati</taxon>
        <taxon>Pseudomonadota</taxon>
        <taxon>Gammaproteobacteria</taxon>
        <taxon>Enterobacterales</taxon>
        <taxon>Pectobacteriaceae</taxon>
        <taxon>Pectobacterium</taxon>
    </lineage>
</organism>
<dbReference type="SFLD" id="SFLDG00358">
    <property type="entry name" value="Main_(cytGST)"/>
    <property type="match status" value="1"/>
</dbReference>
<protein>
    <recommendedName>
        <fullName evidence="1">glutathione transferase</fullName>
        <ecNumber evidence="1">2.5.1.18</ecNumber>
    </recommendedName>
</protein>
<dbReference type="AlphaFoldDB" id="A0A093SAA2"/>
<feature type="domain" description="GST C-terminal" evidence="6">
    <location>
        <begin position="86"/>
        <end position="214"/>
    </location>
</feature>
<dbReference type="EC" id="2.5.1.18" evidence="1"/>
<dbReference type="InterPro" id="IPR004046">
    <property type="entry name" value="GST_C"/>
</dbReference>
<dbReference type="PANTHER" id="PTHR44051">
    <property type="entry name" value="GLUTATHIONE S-TRANSFERASE-RELATED"/>
    <property type="match status" value="1"/>
</dbReference>
<evidence type="ECO:0000256" key="2">
    <source>
        <dbReference type="ARBA" id="ARBA00022679"/>
    </source>
</evidence>
<dbReference type="PANTHER" id="PTHR44051:SF9">
    <property type="entry name" value="GLUTATHIONE S-TRANSFERASE 1"/>
    <property type="match status" value="1"/>
</dbReference>
<proteinExistence type="inferred from homology"/>
<dbReference type="Gene3D" id="1.20.1050.10">
    <property type="match status" value="1"/>
</dbReference>
<evidence type="ECO:0000313" key="9">
    <source>
        <dbReference type="Proteomes" id="UP000032869"/>
    </source>
</evidence>
<dbReference type="SFLD" id="SFLDG01150">
    <property type="entry name" value="Main.1:_Beta-like"/>
    <property type="match status" value="1"/>
</dbReference>
<dbReference type="InterPro" id="IPR040079">
    <property type="entry name" value="Glutathione_S-Trfase"/>
</dbReference>
<evidence type="ECO:0000256" key="3">
    <source>
        <dbReference type="ARBA" id="ARBA00047960"/>
    </source>
</evidence>
<evidence type="ECO:0000259" key="5">
    <source>
        <dbReference type="PROSITE" id="PS50404"/>
    </source>
</evidence>
<dbReference type="CDD" id="cd03046">
    <property type="entry name" value="GST_N_GTT1_like"/>
    <property type="match status" value="1"/>
</dbReference>
<feature type="domain" description="GST N-terminal" evidence="5">
    <location>
        <begin position="1"/>
        <end position="81"/>
    </location>
</feature>
<dbReference type="Proteomes" id="UP000032869">
    <property type="component" value="Unassembled WGS sequence"/>
</dbReference>
<dbReference type="GO" id="GO:0004364">
    <property type="term" value="F:glutathione transferase activity"/>
    <property type="evidence" value="ECO:0007669"/>
    <property type="project" value="UniProtKB-EC"/>
</dbReference>
<dbReference type="InterPro" id="IPR010987">
    <property type="entry name" value="Glutathione-S-Trfase_C-like"/>
</dbReference>
<dbReference type="SFLD" id="SFLDS00019">
    <property type="entry name" value="Glutathione_Transferase_(cytos"/>
    <property type="match status" value="1"/>
</dbReference>
<dbReference type="GO" id="GO:0005737">
    <property type="term" value="C:cytoplasm"/>
    <property type="evidence" value="ECO:0007669"/>
    <property type="project" value="UniProtKB-ARBA"/>
</dbReference>
<comment type="similarity">
    <text evidence="4">Belongs to the GST superfamily.</text>
</comment>
<dbReference type="eggNOG" id="COG0625">
    <property type="taxonomic scope" value="Bacteria"/>
</dbReference>
<keyword evidence="9" id="KW-1185">Reference proteome</keyword>
<sequence length="214" mass="24422">MIRVHHLEKSRSTRATWLLEELGVDYEIIRYARDPKTFSAPASLKQIHPLGKSPVITDGELTIAESGAIVEYLIETYGNGRLRPQSGQALLDYRFWLHFAEGSLMPLLVMRLVLAKTESAPMPFFIRPIARKIVQSIEQAFIVPRLTTQLQFIEQHLSKQDWFTGESLSGADIQMAVPLVLAKTRLDLSHYPHIQQYIERIESQPAFQRAIAQD</sequence>
<dbReference type="FunFam" id="3.40.30.10:FF:000156">
    <property type="entry name" value="Glutathione S-transferase 1"/>
    <property type="match status" value="1"/>
</dbReference>
<keyword evidence="2 7" id="KW-0808">Transferase</keyword>
<accession>A0A093SAA2</accession>
<evidence type="ECO:0000313" key="10">
    <source>
        <dbReference type="Proteomes" id="UP000032874"/>
    </source>
</evidence>
<comment type="catalytic activity">
    <reaction evidence="3">
        <text>RX + glutathione = an S-substituted glutathione + a halide anion + H(+)</text>
        <dbReference type="Rhea" id="RHEA:16437"/>
        <dbReference type="ChEBI" id="CHEBI:15378"/>
        <dbReference type="ChEBI" id="CHEBI:16042"/>
        <dbReference type="ChEBI" id="CHEBI:17792"/>
        <dbReference type="ChEBI" id="CHEBI:57925"/>
        <dbReference type="ChEBI" id="CHEBI:90779"/>
        <dbReference type="EC" id="2.5.1.18"/>
    </reaction>
</comment>
<dbReference type="STRING" id="55207.KP22_02830"/>
<dbReference type="EMBL" id="JQHL01000001">
    <property type="protein sequence ID" value="KFX22592.1"/>
    <property type="molecule type" value="Genomic_DNA"/>
</dbReference>
<dbReference type="OrthoDB" id="9810080at2"/>
<gene>
    <name evidence="8" type="ORF">JV35_05340</name>
    <name evidence="7" type="ORF">KP22_02830</name>
</gene>
<evidence type="ECO:0000256" key="4">
    <source>
        <dbReference type="RuleBase" id="RU003494"/>
    </source>
</evidence>
<dbReference type="PROSITE" id="PS50404">
    <property type="entry name" value="GST_NTER"/>
    <property type="match status" value="1"/>
</dbReference>
<comment type="caution">
    <text evidence="7">The sequence shown here is derived from an EMBL/GenBank/DDBJ whole genome shotgun (WGS) entry which is preliminary data.</text>
</comment>
<dbReference type="Pfam" id="PF00043">
    <property type="entry name" value="GST_C"/>
    <property type="match status" value="1"/>
</dbReference>
<dbReference type="RefSeq" id="WP_039300850.1">
    <property type="nucleotide sequence ID" value="NZ_JAODTE010000001.1"/>
</dbReference>
<dbReference type="InterPro" id="IPR036249">
    <property type="entry name" value="Thioredoxin-like_sf"/>
</dbReference>
<dbReference type="Gene3D" id="3.40.30.10">
    <property type="entry name" value="Glutaredoxin"/>
    <property type="match status" value="1"/>
</dbReference>
<evidence type="ECO:0000256" key="1">
    <source>
        <dbReference type="ARBA" id="ARBA00012452"/>
    </source>
</evidence>
<dbReference type="InterPro" id="IPR004045">
    <property type="entry name" value="Glutathione_S-Trfase_N"/>
</dbReference>
<dbReference type="InterPro" id="IPR036282">
    <property type="entry name" value="Glutathione-S-Trfase_C_sf"/>
</dbReference>
<name>A0A093SAA2_9GAMM</name>
<dbReference type="SUPFAM" id="SSF52833">
    <property type="entry name" value="Thioredoxin-like"/>
    <property type="match status" value="1"/>
</dbReference>
<dbReference type="EMBL" id="JQHM01000001">
    <property type="protein sequence ID" value="KFX07041.1"/>
    <property type="molecule type" value="Genomic_DNA"/>
</dbReference>
<dbReference type="PROSITE" id="PS50405">
    <property type="entry name" value="GST_CTER"/>
    <property type="match status" value="1"/>
</dbReference>
<dbReference type="CDD" id="cd03189">
    <property type="entry name" value="GST_C_GTT1_like"/>
    <property type="match status" value="1"/>
</dbReference>
<evidence type="ECO:0000259" key="6">
    <source>
        <dbReference type="PROSITE" id="PS50405"/>
    </source>
</evidence>
<evidence type="ECO:0000313" key="7">
    <source>
        <dbReference type="EMBL" id="KFX07041.1"/>
    </source>
</evidence>
<dbReference type="SUPFAM" id="SSF47616">
    <property type="entry name" value="GST C-terminal domain-like"/>
    <property type="match status" value="1"/>
</dbReference>
<evidence type="ECO:0000313" key="8">
    <source>
        <dbReference type="EMBL" id="KFX22592.1"/>
    </source>
</evidence>